<comment type="caution">
    <text evidence="2">The sequence shown here is derived from an EMBL/GenBank/DDBJ whole genome shotgun (WGS) entry which is preliminary data.</text>
</comment>
<feature type="region of interest" description="Disordered" evidence="1">
    <location>
        <begin position="38"/>
        <end position="81"/>
    </location>
</feature>
<dbReference type="Proteomes" id="UP001162483">
    <property type="component" value="Unassembled WGS sequence"/>
</dbReference>
<keyword evidence="3" id="KW-1185">Reference proteome</keyword>
<organism evidence="2 3">
    <name type="scientific">Staurois parvus</name>
    <dbReference type="NCBI Taxonomy" id="386267"/>
    <lineage>
        <taxon>Eukaryota</taxon>
        <taxon>Metazoa</taxon>
        <taxon>Chordata</taxon>
        <taxon>Craniata</taxon>
        <taxon>Vertebrata</taxon>
        <taxon>Euteleostomi</taxon>
        <taxon>Amphibia</taxon>
        <taxon>Batrachia</taxon>
        <taxon>Anura</taxon>
        <taxon>Neobatrachia</taxon>
        <taxon>Ranoidea</taxon>
        <taxon>Ranidae</taxon>
        <taxon>Staurois</taxon>
    </lineage>
</organism>
<dbReference type="EMBL" id="CATNWA010014570">
    <property type="protein sequence ID" value="CAI9573471.1"/>
    <property type="molecule type" value="Genomic_DNA"/>
</dbReference>
<reference evidence="2" key="1">
    <citation type="submission" date="2023-05" db="EMBL/GenBank/DDBJ databases">
        <authorList>
            <person name="Stuckert A."/>
        </authorList>
    </citation>
    <scope>NUCLEOTIDE SEQUENCE</scope>
</reference>
<evidence type="ECO:0000256" key="1">
    <source>
        <dbReference type="SAM" id="MobiDB-lite"/>
    </source>
</evidence>
<name>A0ABN9DPR0_9NEOB</name>
<feature type="compositionally biased region" description="Polar residues" evidence="1">
    <location>
        <begin position="70"/>
        <end position="81"/>
    </location>
</feature>
<feature type="compositionally biased region" description="Polar residues" evidence="1">
    <location>
        <begin position="38"/>
        <end position="54"/>
    </location>
</feature>
<sequence length="81" mass="9346">MELLIRETIFEKDEENSEKSNMSRKDLTLSGSVTSRINQWSNKMQESSSTVTSTKDFKTGDVATKRMLWQQRSQPSNDTKL</sequence>
<evidence type="ECO:0000313" key="2">
    <source>
        <dbReference type="EMBL" id="CAI9573471.1"/>
    </source>
</evidence>
<protein>
    <submittedName>
        <fullName evidence="2">Uncharacterized protein</fullName>
    </submittedName>
</protein>
<accession>A0ABN9DPR0</accession>
<proteinExistence type="predicted"/>
<evidence type="ECO:0000313" key="3">
    <source>
        <dbReference type="Proteomes" id="UP001162483"/>
    </source>
</evidence>
<gene>
    <name evidence="2" type="ORF">SPARVUS_LOCUS7704085</name>
</gene>